<keyword evidence="3" id="KW-1185">Reference proteome</keyword>
<dbReference type="AlphaFoldDB" id="A0A6A3D1Q0"/>
<dbReference type="Gene3D" id="3.60.10.10">
    <property type="entry name" value="Endonuclease/exonuclease/phosphatase"/>
    <property type="match status" value="1"/>
</dbReference>
<protein>
    <recommendedName>
        <fullName evidence="4">Reverse transcriptase domain-containing protein</fullName>
    </recommendedName>
</protein>
<proteinExistence type="predicted"/>
<dbReference type="PANTHER" id="PTHR33710">
    <property type="entry name" value="BNAC02G09200D PROTEIN"/>
    <property type="match status" value="1"/>
</dbReference>
<sequence length="800" mass="90086">MQITEIRKPLTSAGGKKYSSCSFPAANNFLQSVDESPDIAQENPKKKTSKNNRIKKIKKRNKFEVLSFIDPESLLVDSGRKQRIVSLGVDKIFQDLKLKKKEHVSNVKKLEESGETRVKEDKTNTILKQSFGDWDSCCNYNQAVNGRIWVLWLKSLNCTVYSIFDQCVSIRAIVGGKVLYISAIYGSNDGVLRRQLWNQLCLMENSVGSDPWLIEGDFNVILNLEESSAPVSATLMSDISEFQNCVEGLGLSDHSYIDPLFTWSNKQHDSFLARKLDRVLTTSGWYESFTDSEVEFLAPGDLDHFPAFVWLHKHAPTARPKSFKFFNFWALHPRFLQTVKDSWQTPIDDNPTQVLFLKLKKLKCGLKDLNKFYFNDISSRVMQKCEELSKIQLTNLNSGTAGIYANSKCEVERELKILEEAELLFYKQKAKTNWIKEGDQGTHFFHSMVAVGERAIPSECSLIRMVEDCNLLKTCLVRAVFDEEIKEALWGQGNDKSPGPDGYNPCFFKKAWSIVGEDFKVVIRMSAVFPGMITNNQTAFVKGRSIVDNTLFAQEIVRGVLEGLGKGTPLTIPLCPGYEYTIYLLSGLKLNSSKCEMFTAGVPAELCALIREVTGFKLGVLPVRYLGVPLVTRKISVKDCQCLYGQLVVQANDPPSSHYQERGLGILDLGGWNKACMVLLIKKLLANEGSLKILKLRHVVSHLFVGPGSNLSTRSVWENLRLQGPMGSVRKCSVIMWDHSPREYLGQRVDLGFSVSQGGRARPVGEVLNDICDSIRIRINGWSINRVDRRNAALCSNWSI</sequence>
<gene>
    <name evidence="2" type="ORF">F3Y22_tig00001349pilonHSYRG00116</name>
</gene>
<accession>A0A6A3D1Q0</accession>
<dbReference type="SUPFAM" id="SSF56219">
    <property type="entry name" value="DNase I-like"/>
    <property type="match status" value="1"/>
</dbReference>
<organism evidence="2 3">
    <name type="scientific">Hibiscus syriacus</name>
    <name type="common">Rose of Sharon</name>
    <dbReference type="NCBI Taxonomy" id="106335"/>
    <lineage>
        <taxon>Eukaryota</taxon>
        <taxon>Viridiplantae</taxon>
        <taxon>Streptophyta</taxon>
        <taxon>Embryophyta</taxon>
        <taxon>Tracheophyta</taxon>
        <taxon>Spermatophyta</taxon>
        <taxon>Magnoliopsida</taxon>
        <taxon>eudicotyledons</taxon>
        <taxon>Gunneridae</taxon>
        <taxon>Pentapetalae</taxon>
        <taxon>rosids</taxon>
        <taxon>malvids</taxon>
        <taxon>Malvales</taxon>
        <taxon>Malvaceae</taxon>
        <taxon>Malvoideae</taxon>
        <taxon>Hibiscus</taxon>
    </lineage>
</organism>
<evidence type="ECO:0000313" key="2">
    <source>
        <dbReference type="EMBL" id="KAE8733331.1"/>
    </source>
</evidence>
<evidence type="ECO:0008006" key="4">
    <source>
        <dbReference type="Google" id="ProtNLM"/>
    </source>
</evidence>
<name>A0A6A3D1Q0_HIBSY</name>
<dbReference type="EMBL" id="VEPZ02000116">
    <property type="protein sequence ID" value="KAE8733331.1"/>
    <property type="molecule type" value="Genomic_DNA"/>
</dbReference>
<comment type="caution">
    <text evidence="2">The sequence shown here is derived from an EMBL/GenBank/DDBJ whole genome shotgun (WGS) entry which is preliminary data.</text>
</comment>
<dbReference type="PANTHER" id="PTHR33710:SF77">
    <property type="entry name" value="DNASE I-LIKE SUPERFAMILY PROTEIN"/>
    <property type="match status" value="1"/>
</dbReference>
<feature type="region of interest" description="Disordered" evidence="1">
    <location>
        <begin position="33"/>
        <end position="52"/>
    </location>
</feature>
<reference evidence="2" key="1">
    <citation type="submission" date="2019-09" db="EMBL/GenBank/DDBJ databases">
        <title>Draft genome information of white flower Hibiscus syriacus.</title>
        <authorList>
            <person name="Kim Y.-M."/>
        </authorList>
    </citation>
    <scope>NUCLEOTIDE SEQUENCE [LARGE SCALE GENOMIC DNA]</scope>
    <source>
        <strain evidence="2">YM2019G1</strain>
    </source>
</reference>
<evidence type="ECO:0000313" key="3">
    <source>
        <dbReference type="Proteomes" id="UP000436088"/>
    </source>
</evidence>
<dbReference type="Proteomes" id="UP000436088">
    <property type="component" value="Unassembled WGS sequence"/>
</dbReference>
<dbReference type="InterPro" id="IPR036691">
    <property type="entry name" value="Endo/exonu/phosph_ase_sf"/>
</dbReference>
<evidence type="ECO:0000256" key="1">
    <source>
        <dbReference type="SAM" id="MobiDB-lite"/>
    </source>
</evidence>